<organism evidence="2 3">
    <name type="scientific">Portunus trituberculatus</name>
    <name type="common">Swimming crab</name>
    <name type="synonym">Neptunus trituberculatus</name>
    <dbReference type="NCBI Taxonomy" id="210409"/>
    <lineage>
        <taxon>Eukaryota</taxon>
        <taxon>Metazoa</taxon>
        <taxon>Ecdysozoa</taxon>
        <taxon>Arthropoda</taxon>
        <taxon>Crustacea</taxon>
        <taxon>Multicrustacea</taxon>
        <taxon>Malacostraca</taxon>
        <taxon>Eumalacostraca</taxon>
        <taxon>Eucarida</taxon>
        <taxon>Decapoda</taxon>
        <taxon>Pleocyemata</taxon>
        <taxon>Brachyura</taxon>
        <taxon>Eubrachyura</taxon>
        <taxon>Portunoidea</taxon>
        <taxon>Portunidae</taxon>
        <taxon>Portuninae</taxon>
        <taxon>Portunus</taxon>
    </lineage>
</organism>
<dbReference type="EMBL" id="VSRR010009686">
    <property type="protein sequence ID" value="MPC50715.1"/>
    <property type="molecule type" value="Genomic_DNA"/>
</dbReference>
<reference evidence="2 3" key="1">
    <citation type="submission" date="2019-05" db="EMBL/GenBank/DDBJ databases">
        <title>Another draft genome of Portunus trituberculatus and its Hox gene families provides insights of decapod evolution.</title>
        <authorList>
            <person name="Jeong J.-H."/>
            <person name="Song I."/>
            <person name="Kim S."/>
            <person name="Choi T."/>
            <person name="Kim D."/>
            <person name="Ryu S."/>
            <person name="Kim W."/>
        </authorList>
    </citation>
    <scope>NUCLEOTIDE SEQUENCE [LARGE SCALE GENOMIC DNA]</scope>
    <source>
        <tissue evidence="2">Muscle</tissue>
    </source>
</reference>
<evidence type="ECO:0000256" key="1">
    <source>
        <dbReference type="SAM" id="SignalP"/>
    </source>
</evidence>
<evidence type="ECO:0000313" key="3">
    <source>
        <dbReference type="Proteomes" id="UP000324222"/>
    </source>
</evidence>
<feature type="chain" id="PRO_5022703987" evidence="1">
    <location>
        <begin position="22"/>
        <end position="80"/>
    </location>
</feature>
<proteinExistence type="predicted"/>
<dbReference type="Proteomes" id="UP000324222">
    <property type="component" value="Unassembled WGS sequence"/>
</dbReference>
<gene>
    <name evidence="2" type="ORF">E2C01_044544</name>
</gene>
<evidence type="ECO:0000313" key="2">
    <source>
        <dbReference type="EMBL" id="MPC50715.1"/>
    </source>
</evidence>
<keyword evidence="3" id="KW-1185">Reference proteome</keyword>
<protein>
    <submittedName>
        <fullName evidence="2">Uncharacterized protein</fullName>
    </submittedName>
</protein>
<feature type="signal peptide" evidence="1">
    <location>
        <begin position="1"/>
        <end position="21"/>
    </location>
</feature>
<sequence length="80" mass="8524">MQWQRFTLGGGCVATAAVCGTLPCPALPCPAASQGTVADPELGAEEAEAPHIFAYYGRGVPENRQLIRRTTDLKGYRNSD</sequence>
<comment type="caution">
    <text evidence="2">The sequence shown here is derived from an EMBL/GenBank/DDBJ whole genome shotgun (WGS) entry which is preliminary data.</text>
</comment>
<name>A0A5B7FZI2_PORTR</name>
<keyword evidence="1" id="KW-0732">Signal</keyword>
<accession>A0A5B7FZI2</accession>
<dbReference type="AlphaFoldDB" id="A0A5B7FZI2"/>